<sequence>MTHDPEETIRQCVEVLERIINDDSVPRNIRRSADEVKGILLNRSESPAVRAASGISILDDITNDPNIPMHTRTLIWNIASQLETIPVE</sequence>
<dbReference type="InterPro" id="IPR005354">
    <property type="entry name" value="UPF0147"/>
</dbReference>
<proteinExistence type="inferred from homology"/>
<name>A0A832RYV5_9EURY</name>
<dbReference type="Pfam" id="PF03685">
    <property type="entry name" value="UPF0147"/>
    <property type="match status" value="1"/>
</dbReference>
<dbReference type="Proteomes" id="UP000600363">
    <property type="component" value="Unassembled WGS sequence"/>
</dbReference>
<comment type="caution">
    <text evidence="3">The sequence shown here is derived from an EMBL/GenBank/DDBJ whole genome shotgun (WGS) entry which is preliminary data.</text>
</comment>
<dbReference type="HAMAP" id="MF_00342">
    <property type="entry name" value="UPF0147"/>
    <property type="match status" value="1"/>
</dbReference>
<dbReference type="NCBIfam" id="NF003319">
    <property type="entry name" value="PRK04330.1"/>
    <property type="match status" value="1"/>
</dbReference>
<accession>A0A832RYV5</accession>
<protein>
    <recommendedName>
        <fullName evidence="2">UPF0147 protein HA299_04565</fullName>
    </recommendedName>
</protein>
<evidence type="ECO:0000313" key="3">
    <source>
        <dbReference type="EMBL" id="HIH69876.1"/>
    </source>
</evidence>
<dbReference type="SUPFAM" id="SSF158436">
    <property type="entry name" value="Ta0600-like"/>
    <property type="match status" value="1"/>
</dbReference>
<dbReference type="Gene3D" id="1.20.1440.50">
    <property type="entry name" value="Ta0600-like"/>
    <property type="match status" value="1"/>
</dbReference>
<dbReference type="AlphaFoldDB" id="A0A832RYV5"/>
<evidence type="ECO:0000256" key="2">
    <source>
        <dbReference type="HAMAP-Rule" id="MF_00342"/>
    </source>
</evidence>
<evidence type="ECO:0000256" key="1">
    <source>
        <dbReference type="ARBA" id="ARBA00005958"/>
    </source>
</evidence>
<evidence type="ECO:0000313" key="4">
    <source>
        <dbReference type="Proteomes" id="UP000600363"/>
    </source>
</evidence>
<comment type="similarity">
    <text evidence="1 2">Belongs to the UPF0147 family.</text>
</comment>
<reference evidence="3" key="1">
    <citation type="journal article" date="2020" name="bioRxiv">
        <title>A rank-normalized archaeal taxonomy based on genome phylogeny resolves widespread incomplete and uneven classifications.</title>
        <authorList>
            <person name="Rinke C."/>
            <person name="Chuvochina M."/>
            <person name="Mussig A.J."/>
            <person name="Chaumeil P.-A."/>
            <person name="Waite D.W."/>
            <person name="Whitman W.B."/>
            <person name="Parks D.H."/>
            <person name="Hugenholtz P."/>
        </authorList>
    </citation>
    <scope>NUCLEOTIDE SEQUENCE</scope>
    <source>
        <strain evidence="3">UBA12518</strain>
    </source>
</reference>
<dbReference type="RefSeq" id="WP_042686558.1">
    <property type="nucleotide sequence ID" value="NZ_DUIH01000014.1"/>
</dbReference>
<dbReference type="InterPro" id="IPR023130">
    <property type="entry name" value="Ta0600-like_sf"/>
</dbReference>
<gene>
    <name evidence="3" type="ORF">HA299_04565</name>
</gene>
<organism evidence="3 4">
    <name type="scientific">Methermicoccus shengliensis</name>
    <dbReference type="NCBI Taxonomy" id="660064"/>
    <lineage>
        <taxon>Archaea</taxon>
        <taxon>Methanobacteriati</taxon>
        <taxon>Methanobacteriota</taxon>
        <taxon>Stenosarchaea group</taxon>
        <taxon>Methanomicrobia</taxon>
        <taxon>Methanosarcinales</taxon>
        <taxon>Methermicoccaceae</taxon>
        <taxon>Methermicoccus</taxon>
    </lineage>
</organism>
<dbReference type="EMBL" id="DUIH01000014">
    <property type="protein sequence ID" value="HIH69876.1"/>
    <property type="molecule type" value="Genomic_DNA"/>
</dbReference>